<evidence type="ECO:0000256" key="7">
    <source>
        <dbReference type="SAM" id="Phobius"/>
    </source>
</evidence>
<feature type="region of interest" description="Disordered" evidence="6">
    <location>
        <begin position="354"/>
        <end position="408"/>
    </location>
</feature>
<keyword evidence="4 7" id="KW-0472">Membrane</keyword>
<evidence type="ECO:0000313" key="10">
    <source>
        <dbReference type="Proteomes" id="UP000799779"/>
    </source>
</evidence>
<feature type="transmembrane region" description="Helical" evidence="7">
    <location>
        <begin position="37"/>
        <end position="57"/>
    </location>
</feature>
<feature type="transmembrane region" description="Helical" evidence="7">
    <location>
        <begin position="111"/>
        <end position="137"/>
    </location>
</feature>
<proteinExistence type="inferred from homology"/>
<name>A0A6A5W3X7_9PLEO</name>
<keyword evidence="3 7" id="KW-1133">Transmembrane helix</keyword>
<dbReference type="PANTHER" id="PTHR33048">
    <property type="entry name" value="PTH11-LIKE INTEGRAL MEMBRANE PROTEIN (AFU_ORTHOLOGUE AFUA_5G11245)"/>
    <property type="match status" value="1"/>
</dbReference>
<dbReference type="InterPro" id="IPR049326">
    <property type="entry name" value="Rhodopsin_dom_fungi"/>
</dbReference>
<evidence type="ECO:0000259" key="8">
    <source>
        <dbReference type="Pfam" id="PF20684"/>
    </source>
</evidence>
<feature type="transmembrane region" description="Helical" evidence="7">
    <location>
        <begin position="69"/>
        <end position="91"/>
    </location>
</feature>
<feature type="transmembrane region" description="Helical" evidence="7">
    <location>
        <begin position="231"/>
        <end position="253"/>
    </location>
</feature>
<gene>
    <name evidence="9" type="ORF">P154DRAFT_502769</name>
</gene>
<dbReference type="OrthoDB" id="5342292at2759"/>
<protein>
    <recommendedName>
        <fullName evidence="8">Rhodopsin domain-containing protein</fullName>
    </recommendedName>
</protein>
<sequence length="408" mass="44986">MALQLTITKGVTTLMPPPEGYDVDFENPQRNGNIACYWLTGVGSVLAVLFLAQRLYVKTILRGKFGVDDGLLVIAWLFSLAIQALIVRAFVDKYIGVHVWEMPFTKFQENYKFGVFIHTIVYAPPTALTKMVLLLFYVQLQNQASWFRWGTYAVMFINIGASTGIFVSSIFACRPIAMGWDLTITEGKCIDRPAMYEATASFGMIVDILIISLPIPMVIQLQMSRSKKIGLILMFILGSITVVTSIVRLVLLVTEIEQVDSTWVAGPINYWVSIEANLLIICASLPTLRQFIRTIAPNLLTSADNSKYFKGSGSGSRGPIRTIGEISSRDKRARDRTPYDYDGDIMMETLVGAEVEEGSQRKSGDGGSGSGRGTHDDRGGITKTRTAEVTSYSVHQAGGEADRGRSFV</sequence>
<comment type="subcellular location">
    <subcellularLocation>
        <location evidence="1">Membrane</location>
        <topology evidence="1">Multi-pass membrane protein</topology>
    </subcellularLocation>
</comment>
<dbReference type="GO" id="GO:0016020">
    <property type="term" value="C:membrane"/>
    <property type="evidence" value="ECO:0007669"/>
    <property type="project" value="UniProtKB-SubCell"/>
</dbReference>
<feature type="region of interest" description="Disordered" evidence="6">
    <location>
        <begin position="310"/>
        <end position="340"/>
    </location>
</feature>
<feature type="compositionally biased region" description="Polar residues" evidence="6">
    <location>
        <begin position="383"/>
        <end position="394"/>
    </location>
</feature>
<evidence type="ECO:0000256" key="3">
    <source>
        <dbReference type="ARBA" id="ARBA00022989"/>
    </source>
</evidence>
<accession>A0A6A5W3X7</accession>
<keyword evidence="2 7" id="KW-0812">Transmembrane</keyword>
<feature type="transmembrane region" description="Helical" evidence="7">
    <location>
        <begin position="200"/>
        <end position="219"/>
    </location>
</feature>
<dbReference type="Pfam" id="PF20684">
    <property type="entry name" value="Fung_rhodopsin"/>
    <property type="match status" value="1"/>
</dbReference>
<dbReference type="AlphaFoldDB" id="A0A6A5W3X7"/>
<reference evidence="9" key="1">
    <citation type="journal article" date="2020" name="Stud. Mycol.">
        <title>101 Dothideomycetes genomes: a test case for predicting lifestyles and emergence of pathogens.</title>
        <authorList>
            <person name="Haridas S."/>
            <person name="Albert R."/>
            <person name="Binder M."/>
            <person name="Bloem J."/>
            <person name="Labutti K."/>
            <person name="Salamov A."/>
            <person name="Andreopoulos B."/>
            <person name="Baker S."/>
            <person name="Barry K."/>
            <person name="Bills G."/>
            <person name="Bluhm B."/>
            <person name="Cannon C."/>
            <person name="Castanera R."/>
            <person name="Culley D."/>
            <person name="Daum C."/>
            <person name="Ezra D."/>
            <person name="Gonzalez J."/>
            <person name="Henrissat B."/>
            <person name="Kuo A."/>
            <person name="Liang C."/>
            <person name="Lipzen A."/>
            <person name="Lutzoni F."/>
            <person name="Magnuson J."/>
            <person name="Mondo S."/>
            <person name="Nolan M."/>
            <person name="Ohm R."/>
            <person name="Pangilinan J."/>
            <person name="Park H.-J."/>
            <person name="Ramirez L."/>
            <person name="Alfaro M."/>
            <person name="Sun H."/>
            <person name="Tritt A."/>
            <person name="Yoshinaga Y."/>
            <person name="Zwiers L.-H."/>
            <person name="Turgeon B."/>
            <person name="Goodwin S."/>
            <person name="Spatafora J."/>
            <person name="Crous P."/>
            <person name="Grigoriev I."/>
        </authorList>
    </citation>
    <scope>NUCLEOTIDE SEQUENCE</scope>
    <source>
        <strain evidence="9">CBS 123094</strain>
    </source>
</reference>
<organism evidence="9 10">
    <name type="scientific">Amniculicola lignicola CBS 123094</name>
    <dbReference type="NCBI Taxonomy" id="1392246"/>
    <lineage>
        <taxon>Eukaryota</taxon>
        <taxon>Fungi</taxon>
        <taxon>Dikarya</taxon>
        <taxon>Ascomycota</taxon>
        <taxon>Pezizomycotina</taxon>
        <taxon>Dothideomycetes</taxon>
        <taxon>Pleosporomycetidae</taxon>
        <taxon>Pleosporales</taxon>
        <taxon>Amniculicolaceae</taxon>
        <taxon>Amniculicola</taxon>
    </lineage>
</organism>
<feature type="domain" description="Rhodopsin" evidence="8">
    <location>
        <begin position="54"/>
        <end position="293"/>
    </location>
</feature>
<evidence type="ECO:0000256" key="4">
    <source>
        <dbReference type="ARBA" id="ARBA00023136"/>
    </source>
</evidence>
<comment type="similarity">
    <text evidence="5">Belongs to the SAT4 family.</text>
</comment>
<evidence type="ECO:0000256" key="5">
    <source>
        <dbReference type="ARBA" id="ARBA00038359"/>
    </source>
</evidence>
<evidence type="ECO:0000256" key="1">
    <source>
        <dbReference type="ARBA" id="ARBA00004141"/>
    </source>
</evidence>
<evidence type="ECO:0000313" key="9">
    <source>
        <dbReference type="EMBL" id="KAF1993845.1"/>
    </source>
</evidence>
<keyword evidence="10" id="KW-1185">Reference proteome</keyword>
<dbReference type="InterPro" id="IPR052337">
    <property type="entry name" value="SAT4-like"/>
</dbReference>
<dbReference type="Proteomes" id="UP000799779">
    <property type="component" value="Unassembled WGS sequence"/>
</dbReference>
<feature type="compositionally biased region" description="Basic and acidic residues" evidence="6">
    <location>
        <begin position="327"/>
        <end position="339"/>
    </location>
</feature>
<evidence type="ECO:0000256" key="6">
    <source>
        <dbReference type="SAM" id="MobiDB-lite"/>
    </source>
</evidence>
<evidence type="ECO:0000256" key="2">
    <source>
        <dbReference type="ARBA" id="ARBA00022692"/>
    </source>
</evidence>
<feature type="transmembrane region" description="Helical" evidence="7">
    <location>
        <begin position="149"/>
        <end position="172"/>
    </location>
</feature>
<dbReference type="EMBL" id="ML977683">
    <property type="protein sequence ID" value="KAF1993845.1"/>
    <property type="molecule type" value="Genomic_DNA"/>
</dbReference>
<dbReference type="PANTHER" id="PTHR33048:SF124">
    <property type="entry name" value="INTEGRAL MEMBRANE PROTEIN"/>
    <property type="match status" value="1"/>
</dbReference>